<sequence>MLRLSEQNGFKHIGYLLRYAGLKWKNNRAPLHQILAGDFDLTPYLIALGLPEHHSRIKHIYLTFKRAIDTPYLITKHPKVCPDCIEEFGYCKYEWNFLPMLTCVKHKKMLIDTHPATGKKLCWYRQHLNKFDSDSGIFKPASSTAPPIAITLSQYIEALLSNRKINTAVPVILHDLELRESLSLIHFIAHYQARLLGDSFSPLAMHNYELAQNYQNVWKILTDWPDSFYALLSQYIDQPLSSRGSGGLNKHYRDLYERLHRQQQNQGIFRIKTEFDRYIEAYWPGVLDLNRLTRINLTSTTRNIISKNEVARILGCRLERIDKLVQQEKLTPVLFKGKAHYQRDQAESLAAIMQENWTMSEACKALQLTRYQLKQLLDAGLFKALQKPDSLNRDWIIDKAHSQKVIKSLRIKAREQPPPGEALTMTALYRLGYSIVQLVLAMQAGKLGYCTTNDENHPHSFKQFVAFWFTDHS</sequence>
<organism evidence="1 2">
    <name type="scientific">Elysia marginata</name>
    <dbReference type="NCBI Taxonomy" id="1093978"/>
    <lineage>
        <taxon>Eukaryota</taxon>
        <taxon>Metazoa</taxon>
        <taxon>Spiralia</taxon>
        <taxon>Lophotrochozoa</taxon>
        <taxon>Mollusca</taxon>
        <taxon>Gastropoda</taxon>
        <taxon>Heterobranchia</taxon>
        <taxon>Euthyneura</taxon>
        <taxon>Panpulmonata</taxon>
        <taxon>Sacoglossa</taxon>
        <taxon>Placobranchoidea</taxon>
        <taxon>Plakobranchidae</taxon>
        <taxon>Elysia</taxon>
    </lineage>
</organism>
<accession>A0AAV4EXE2</accession>
<evidence type="ECO:0000313" key="1">
    <source>
        <dbReference type="EMBL" id="GFR65827.1"/>
    </source>
</evidence>
<dbReference type="Proteomes" id="UP000762676">
    <property type="component" value="Unassembled WGS sequence"/>
</dbReference>
<proteinExistence type="predicted"/>
<reference evidence="1 2" key="1">
    <citation type="journal article" date="2021" name="Elife">
        <title>Chloroplast acquisition without the gene transfer in kleptoplastic sea slugs, Plakobranchus ocellatus.</title>
        <authorList>
            <person name="Maeda T."/>
            <person name="Takahashi S."/>
            <person name="Yoshida T."/>
            <person name="Shimamura S."/>
            <person name="Takaki Y."/>
            <person name="Nagai Y."/>
            <person name="Toyoda A."/>
            <person name="Suzuki Y."/>
            <person name="Arimoto A."/>
            <person name="Ishii H."/>
            <person name="Satoh N."/>
            <person name="Nishiyama T."/>
            <person name="Hasebe M."/>
            <person name="Maruyama T."/>
            <person name="Minagawa J."/>
            <person name="Obokata J."/>
            <person name="Shigenobu S."/>
        </authorList>
    </citation>
    <scope>NUCLEOTIDE SEQUENCE [LARGE SCALE GENOMIC DNA]</scope>
</reference>
<dbReference type="AlphaFoldDB" id="A0AAV4EXE2"/>
<dbReference type="EMBL" id="BMAT01007505">
    <property type="protein sequence ID" value="GFR65827.1"/>
    <property type="molecule type" value="Genomic_DNA"/>
</dbReference>
<name>A0AAV4EXE2_9GAST</name>
<comment type="caution">
    <text evidence="1">The sequence shown here is derived from an EMBL/GenBank/DDBJ whole genome shotgun (WGS) entry which is preliminary data.</text>
</comment>
<gene>
    <name evidence="1" type="ORF">ElyMa_003669700</name>
</gene>
<evidence type="ECO:0000313" key="2">
    <source>
        <dbReference type="Proteomes" id="UP000762676"/>
    </source>
</evidence>
<protein>
    <submittedName>
        <fullName evidence="1">Helix-turn-helix domain protein</fullName>
    </submittedName>
</protein>
<keyword evidence="2" id="KW-1185">Reference proteome</keyword>